<keyword evidence="3" id="KW-1185">Reference proteome</keyword>
<dbReference type="EMBL" id="SRLO01004852">
    <property type="protein sequence ID" value="TNN30105.1"/>
    <property type="molecule type" value="Genomic_DNA"/>
</dbReference>
<sequence>MVRRVLKPMAMSSMWAAKKKLLKCPKMDMVVYQIRYRKYCREAQGTRVEFSPGEQRRFLLHRLHCGVKVQSALIQAQELGDALGSIEVPVFVDHLNIQRHKRSDRTIKPRLGGPRLCDPRGVDDEAIPLALDVVVRRLLRDVETVELQLPGDVLLPLEHHQRDLEANESRRGTRTEARRHNAAGSVKTSAAVVAEHADEGDDRVEDGQEAQRGQHVAAALVQDKLVHVEEGVQTVVLLAVPRLLLVYLFPGFTGDLRGAYTTYSMNGQGHRTTEQRPVHRSWLLPSH</sequence>
<feature type="region of interest" description="Disordered" evidence="1">
    <location>
        <begin position="164"/>
        <end position="190"/>
    </location>
</feature>
<evidence type="ECO:0000313" key="2">
    <source>
        <dbReference type="EMBL" id="TNN30105.1"/>
    </source>
</evidence>
<gene>
    <name evidence="2" type="ORF">EYF80_059746</name>
</gene>
<feature type="region of interest" description="Disordered" evidence="1">
    <location>
        <begin position="267"/>
        <end position="287"/>
    </location>
</feature>
<evidence type="ECO:0000256" key="1">
    <source>
        <dbReference type="SAM" id="MobiDB-lite"/>
    </source>
</evidence>
<organism evidence="2 3">
    <name type="scientific">Liparis tanakae</name>
    <name type="common">Tanaka's snailfish</name>
    <dbReference type="NCBI Taxonomy" id="230148"/>
    <lineage>
        <taxon>Eukaryota</taxon>
        <taxon>Metazoa</taxon>
        <taxon>Chordata</taxon>
        <taxon>Craniata</taxon>
        <taxon>Vertebrata</taxon>
        <taxon>Euteleostomi</taxon>
        <taxon>Actinopterygii</taxon>
        <taxon>Neopterygii</taxon>
        <taxon>Teleostei</taxon>
        <taxon>Neoteleostei</taxon>
        <taxon>Acanthomorphata</taxon>
        <taxon>Eupercaria</taxon>
        <taxon>Perciformes</taxon>
        <taxon>Cottioidei</taxon>
        <taxon>Cottales</taxon>
        <taxon>Liparidae</taxon>
        <taxon>Liparis</taxon>
    </lineage>
</organism>
<name>A0A4Z2EMV6_9TELE</name>
<dbReference type="AlphaFoldDB" id="A0A4Z2EMV6"/>
<evidence type="ECO:0000313" key="3">
    <source>
        <dbReference type="Proteomes" id="UP000314294"/>
    </source>
</evidence>
<proteinExistence type="predicted"/>
<accession>A0A4Z2EMV6</accession>
<dbReference type="Proteomes" id="UP000314294">
    <property type="component" value="Unassembled WGS sequence"/>
</dbReference>
<protein>
    <submittedName>
        <fullName evidence="2">Uncharacterized protein</fullName>
    </submittedName>
</protein>
<comment type="caution">
    <text evidence="2">The sequence shown here is derived from an EMBL/GenBank/DDBJ whole genome shotgun (WGS) entry which is preliminary data.</text>
</comment>
<reference evidence="2 3" key="1">
    <citation type="submission" date="2019-03" db="EMBL/GenBank/DDBJ databases">
        <title>First draft genome of Liparis tanakae, snailfish: a comprehensive survey of snailfish specific genes.</title>
        <authorList>
            <person name="Kim W."/>
            <person name="Song I."/>
            <person name="Jeong J.-H."/>
            <person name="Kim D."/>
            <person name="Kim S."/>
            <person name="Ryu S."/>
            <person name="Song J.Y."/>
            <person name="Lee S.K."/>
        </authorList>
    </citation>
    <scope>NUCLEOTIDE SEQUENCE [LARGE SCALE GENOMIC DNA]</scope>
    <source>
        <tissue evidence="2">Muscle</tissue>
    </source>
</reference>
<feature type="compositionally biased region" description="Basic and acidic residues" evidence="1">
    <location>
        <begin position="164"/>
        <end position="179"/>
    </location>
</feature>